<organism evidence="2 3">
    <name type="scientific">Spartinivicinus marinus</name>
    <dbReference type="NCBI Taxonomy" id="2994442"/>
    <lineage>
        <taxon>Bacteria</taxon>
        <taxon>Pseudomonadati</taxon>
        <taxon>Pseudomonadota</taxon>
        <taxon>Gammaproteobacteria</taxon>
        <taxon>Oceanospirillales</taxon>
        <taxon>Zooshikellaceae</taxon>
        <taxon>Spartinivicinus</taxon>
    </lineage>
</organism>
<dbReference type="EMBL" id="JACCKB010000024">
    <property type="protein sequence ID" value="NYZ67342.1"/>
    <property type="molecule type" value="Genomic_DNA"/>
</dbReference>
<evidence type="ECO:0000259" key="1">
    <source>
        <dbReference type="PROSITE" id="PS51725"/>
    </source>
</evidence>
<protein>
    <submittedName>
        <fullName evidence="2">Antibiotic biosynthesis monooxygenase</fullName>
    </submittedName>
</protein>
<dbReference type="Proteomes" id="UP000569732">
    <property type="component" value="Unassembled WGS sequence"/>
</dbReference>
<dbReference type="InterPro" id="IPR011008">
    <property type="entry name" value="Dimeric_a/b-barrel"/>
</dbReference>
<evidence type="ECO:0000313" key="3">
    <source>
        <dbReference type="Proteomes" id="UP000569732"/>
    </source>
</evidence>
<dbReference type="AlphaFoldDB" id="A0A853I6Q6"/>
<dbReference type="InterPro" id="IPR007138">
    <property type="entry name" value="ABM_dom"/>
</dbReference>
<accession>A0A853I6Q6</accession>
<dbReference type="InterPro" id="IPR050744">
    <property type="entry name" value="AI-2_Isomerase_LsrG"/>
</dbReference>
<feature type="domain" description="ABM" evidence="1">
    <location>
        <begin position="4"/>
        <end position="92"/>
    </location>
</feature>
<name>A0A853I6Q6_9GAMM</name>
<dbReference type="SUPFAM" id="SSF54909">
    <property type="entry name" value="Dimeric alpha+beta barrel"/>
    <property type="match status" value="1"/>
</dbReference>
<dbReference type="GO" id="GO:0004497">
    <property type="term" value="F:monooxygenase activity"/>
    <property type="evidence" value="ECO:0007669"/>
    <property type="project" value="UniProtKB-KW"/>
</dbReference>
<keyword evidence="2" id="KW-0560">Oxidoreductase</keyword>
<dbReference type="PANTHER" id="PTHR33336:SF3">
    <property type="entry name" value="ABM DOMAIN-CONTAINING PROTEIN"/>
    <property type="match status" value="1"/>
</dbReference>
<keyword evidence="2" id="KW-0503">Monooxygenase</keyword>
<comment type="caution">
    <text evidence="2">The sequence shown here is derived from an EMBL/GenBank/DDBJ whole genome shotgun (WGS) entry which is preliminary data.</text>
</comment>
<dbReference type="PANTHER" id="PTHR33336">
    <property type="entry name" value="QUINOL MONOOXYGENASE YGIN-RELATED"/>
    <property type="match status" value="1"/>
</dbReference>
<dbReference type="Pfam" id="PF03992">
    <property type="entry name" value="ABM"/>
    <property type="match status" value="1"/>
</dbReference>
<proteinExistence type="predicted"/>
<keyword evidence="3" id="KW-1185">Reference proteome</keyword>
<dbReference type="PROSITE" id="PS51725">
    <property type="entry name" value="ABM"/>
    <property type="match status" value="1"/>
</dbReference>
<dbReference type="Gene3D" id="3.30.70.100">
    <property type="match status" value="1"/>
</dbReference>
<evidence type="ECO:0000313" key="2">
    <source>
        <dbReference type="EMBL" id="NYZ67342.1"/>
    </source>
</evidence>
<gene>
    <name evidence="2" type="ORF">H0A36_15095</name>
</gene>
<dbReference type="RefSeq" id="WP_180569366.1">
    <property type="nucleotide sequence ID" value="NZ_JACCKB010000024.1"/>
</dbReference>
<sequence>MDQLIIVARIEAFPEHAEFVKQELLKLVEPSRQDPGSVQYQLHQDNSNPALFFFYEVWENEVLFQEHMQTTHLNNYIAVTEGKIKDFSMNELAVIS</sequence>
<reference evidence="2 3" key="1">
    <citation type="submission" date="2020-07" db="EMBL/GenBank/DDBJ databases">
        <title>Endozoicomonas sp. nov., isolated from sediment.</title>
        <authorList>
            <person name="Gu T."/>
        </authorList>
    </citation>
    <scope>NUCLEOTIDE SEQUENCE [LARGE SCALE GENOMIC DNA]</scope>
    <source>
        <strain evidence="2 3">SM1973</strain>
    </source>
</reference>